<evidence type="ECO:0000313" key="4">
    <source>
        <dbReference type="Proteomes" id="UP000615760"/>
    </source>
</evidence>
<reference evidence="4" key="1">
    <citation type="journal article" date="2019" name="Int. J. Syst. Evol. Microbiol.">
        <title>The Global Catalogue of Microorganisms (GCM) 10K type strain sequencing project: providing services to taxonomists for standard genome sequencing and annotation.</title>
        <authorList>
            <consortium name="The Broad Institute Genomics Platform"/>
            <consortium name="The Broad Institute Genome Sequencing Center for Infectious Disease"/>
            <person name="Wu L."/>
            <person name="Ma J."/>
        </authorList>
    </citation>
    <scope>NUCLEOTIDE SEQUENCE [LARGE SCALE GENOMIC DNA]</scope>
    <source>
        <strain evidence="4">CGMCC 1.15461</strain>
    </source>
</reference>
<dbReference type="InterPro" id="IPR008207">
    <property type="entry name" value="Sig_transdc_His_kin_Hpt_dom"/>
</dbReference>
<dbReference type="RefSeq" id="WP_188621074.1">
    <property type="nucleotide sequence ID" value="NZ_BMJE01000004.1"/>
</dbReference>
<protein>
    <submittedName>
        <fullName evidence="3">Histidine kinase</fullName>
    </submittedName>
</protein>
<keyword evidence="3" id="KW-0808">Transferase</keyword>
<name>A0ABQ1JWI8_9FLAO</name>
<feature type="domain" description="HPt" evidence="2">
    <location>
        <begin position="16"/>
        <end position="105"/>
    </location>
</feature>
<keyword evidence="3" id="KW-0418">Kinase</keyword>
<organism evidence="3 4">
    <name type="scientific">Flavobacterium suaedae</name>
    <dbReference type="NCBI Taxonomy" id="1767027"/>
    <lineage>
        <taxon>Bacteria</taxon>
        <taxon>Pseudomonadati</taxon>
        <taxon>Bacteroidota</taxon>
        <taxon>Flavobacteriia</taxon>
        <taxon>Flavobacteriales</taxon>
        <taxon>Flavobacteriaceae</taxon>
        <taxon>Flavobacterium</taxon>
    </lineage>
</organism>
<dbReference type="EMBL" id="BMJE01000004">
    <property type="protein sequence ID" value="GGB79299.1"/>
    <property type="molecule type" value="Genomic_DNA"/>
</dbReference>
<feature type="modified residue" description="Phosphohistidine" evidence="1">
    <location>
        <position position="55"/>
    </location>
</feature>
<dbReference type="PROSITE" id="PS50894">
    <property type="entry name" value="HPT"/>
    <property type="match status" value="1"/>
</dbReference>
<accession>A0ABQ1JWI8</accession>
<comment type="caution">
    <text evidence="3">The sequence shown here is derived from an EMBL/GenBank/DDBJ whole genome shotgun (WGS) entry which is preliminary data.</text>
</comment>
<keyword evidence="4" id="KW-1185">Reference proteome</keyword>
<sequence length="105" mass="12015">MEQPNTNYIDELAGDDTIFRNKLINTIKDELPQEINIYKTNITSGNYNATADNVHKLKHKISVLGMEKSYYLAEKFEKNLKDNSTELQKEFEDVLSSIQGFVAAL</sequence>
<proteinExistence type="predicted"/>
<dbReference type="Gene3D" id="1.20.120.160">
    <property type="entry name" value="HPT domain"/>
    <property type="match status" value="1"/>
</dbReference>
<dbReference type="Proteomes" id="UP000615760">
    <property type="component" value="Unassembled WGS sequence"/>
</dbReference>
<dbReference type="SUPFAM" id="SSF47226">
    <property type="entry name" value="Histidine-containing phosphotransfer domain, HPT domain"/>
    <property type="match status" value="1"/>
</dbReference>
<dbReference type="InterPro" id="IPR036641">
    <property type="entry name" value="HPT_dom_sf"/>
</dbReference>
<keyword evidence="1" id="KW-0597">Phosphoprotein</keyword>
<dbReference type="Pfam" id="PF01627">
    <property type="entry name" value="Hpt"/>
    <property type="match status" value="1"/>
</dbReference>
<evidence type="ECO:0000313" key="3">
    <source>
        <dbReference type="EMBL" id="GGB79299.1"/>
    </source>
</evidence>
<evidence type="ECO:0000256" key="1">
    <source>
        <dbReference type="PROSITE-ProRule" id="PRU00110"/>
    </source>
</evidence>
<dbReference type="GO" id="GO:0016301">
    <property type="term" value="F:kinase activity"/>
    <property type="evidence" value="ECO:0007669"/>
    <property type="project" value="UniProtKB-KW"/>
</dbReference>
<gene>
    <name evidence="3" type="ORF">GCM10007424_19330</name>
</gene>
<evidence type="ECO:0000259" key="2">
    <source>
        <dbReference type="PROSITE" id="PS50894"/>
    </source>
</evidence>